<dbReference type="PANTHER" id="PTHR21349">
    <property type="entry name" value="50S RIBOSOMAL PROTEIN L21"/>
    <property type="match status" value="1"/>
</dbReference>
<dbReference type="NCBIfam" id="TIGR00061">
    <property type="entry name" value="L21"/>
    <property type="match status" value="1"/>
</dbReference>
<dbReference type="Proteomes" id="UP001174909">
    <property type="component" value="Unassembled WGS sequence"/>
</dbReference>
<dbReference type="InterPro" id="IPR028909">
    <property type="entry name" value="bL21-like"/>
</dbReference>
<keyword evidence="7" id="KW-1185">Reference proteome</keyword>
<dbReference type="GO" id="GO:0006412">
    <property type="term" value="P:translation"/>
    <property type="evidence" value="ECO:0007669"/>
    <property type="project" value="InterPro"/>
</dbReference>
<dbReference type="EMBL" id="CASHTH010003106">
    <property type="protein sequence ID" value="CAI8040375.1"/>
    <property type="molecule type" value="Genomic_DNA"/>
</dbReference>
<dbReference type="InterPro" id="IPR036164">
    <property type="entry name" value="bL21-like_sf"/>
</dbReference>
<dbReference type="AlphaFoldDB" id="A0AA35X6W1"/>
<reference evidence="6" key="1">
    <citation type="submission" date="2023-03" db="EMBL/GenBank/DDBJ databases">
        <authorList>
            <person name="Steffen K."/>
            <person name="Cardenas P."/>
        </authorList>
    </citation>
    <scope>NUCLEOTIDE SEQUENCE</scope>
</reference>
<dbReference type="GO" id="GO:1990904">
    <property type="term" value="C:ribonucleoprotein complex"/>
    <property type="evidence" value="ECO:0007669"/>
    <property type="project" value="UniProtKB-KW"/>
</dbReference>
<accession>A0AA35X6W1</accession>
<feature type="region of interest" description="Disordered" evidence="5">
    <location>
        <begin position="74"/>
        <end position="109"/>
    </location>
</feature>
<evidence type="ECO:0000256" key="1">
    <source>
        <dbReference type="ARBA" id="ARBA00008563"/>
    </source>
</evidence>
<comment type="similarity">
    <text evidence="1">Belongs to the bacterial ribosomal protein bL21 family.</text>
</comment>
<evidence type="ECO:0000256" key="3">
    <source>
        <dbReference type="ARBA" id="ARBA00023274"/>
    </source>
</evidence>
<dbReference type="SUPFAM" id="SSF141091">
    <property type="entry name" value="L21p-like"/>
    <property type="match status" value="1"/>
</dbReference>
<name>A0AA35X6W1_GEOBA</name>
<evidence type="ECO:0000256" key="2">
    <source>
        <dbReference type="ARBA" id="ARBA00022980"/>
    </source>
</evidence>
<dbReference type="GO" id="GO:0003735">
    <property type="term" value="F:structural constituent of ribosome"/>
    <property type="evidence" value="ECO:0007669"/>
    <property type="project" value="InterPro"/>
</dbReference>
<dbReference type="GO" id="GO:0003723">
    <property type="term" value="F:RNA binding"/>
    <property type="evidence" value="ECO:0007669"/>
    <property type="project" value="InterPro"/>
</dbReference>
<keyword evidence="3" id="KW-0687">Ribonucleoprotein</keyword>
<dbReference type="GO" id="GO:0005737">
    <property type="term" value="C:cytoplasm"/>
    <property type="evidence" value="ECO:0007669"/>
    <property type="project" value="UniProtKB-ARBA"/>
</dbReference>
<evidence type="ECO:0000313" key="7">
    <source>
        <dbReference type="Proteomes" id="UP001174909"/>
    </source>
</evidence>
<protein>
    <recommendedName>
        <fullName evidence="4">Large ribosomal subunit protein bL21m</fullName>
    </recommendedName>
</protein>
<proteinExistence type="inferred from homology"/>
<keyword evidence="2 6" id="KW-0689">Ribosomal protein</keyword>
<dbReference type="InterPro" id="IPR001787">
    <property type="entry name" value="Ribosomal_bL21"/>
</dbReference>
<gene>
    <name evidence="6" type="ORF">GBAR_LOCUS22509</name>
</gene>
<dbReference type="PANTHER" id="PTHR21349:SF0">
    <property type="entry name" value="LARGE RIBOSOMAL SUBUNIT PROTEIN BL21M"/>
    <property type="match status" value="1"/>
</dbReference>
<comment type="caution">
    <text evidence="6">The sequence shown here is derived from an EMBL/GenBank/DDBJ whole genome shotgun (WGS) entry which is preliminary data.</text>
</comment>
<evidence type="ECO:0000256" key="5">
    <source>
        <dbReference type="SAM" id="MobiDB-lite"/>
    </source>
</evidence>
<evidence type="ECO:0000256" key="4">
    <source>
        <dbReference type="ARBA" id="ARBA00044129"/>
    </source>
</evidence>
<dbReference type="GO" id="GO:0005840">
    <property type="term" value="C:ribosome"/>
    <property type="evidence" value="ECO:0007669"/>
    <property type="project" value="UniProtKB-KW"/>
</dbReference>
<organism evidence="6 7">
    <name type="scientific">Geodia barretti</name>
    <name type="common">Barrett's horny sponge</name>
    <dbReference type="NCBI Taxonomy" id="519541"/>
    <lineage>
        <taxon>Eukaryota</taxon>
        <taxon>Metazoa</taxon>
        <taxon>Porifera</taxon>
        <taxon>Demospongiae</taxon>
        <taxon>Heteroscleromorpha</taxon>
        <taxon>Tetractinellida</taxon>
        <taxon>Astrophorina</taxon>
        <taxon>Geodiidae</taxon>
        <taxon>Geodia</taxon>
    </lineage>
</organism>
<sequence>MVEIKGKQYRVRPGTEIVVDRLSEPETESLDLESVLLLADGTDIRVGDPYVAHARVRARVAGEERGKKLRVVTYRRRKRTQRDSGPSTAVHASGDRGRGPGRRQGCGDSLTGVLGLQADDPGEITFRHAGRARVRVGTRW</sequence>
<dbReference type="Pfam" id="PF00829">
    <property type="entry name" value="Ribosomal_L21p"/>
    <property type="match status" value="1"/>
</dbReference>
<evidence type="ECO:0000313" key="6">
    <source>
        <dbReference type="EMBL" id="CAI8040375.1"/>
    </source>
</evidence>